<evidence type="ECO:0000259" key="5">
    <source>
        <dbReference type="PROSITE" id="PS50303"/>
    </source>
</evidence>
<feature type="repeat" description="Pumilio" evidence="3">
    <location>
        <begin position="528"/>
        <end position="564"/>
    </location>
</feature>
<proteinExistence type="predicted"/>
<dbReference type="InterPro" id="IPR033712">
    <property type="entry name" value="Pumilio_RNA-bd"/>
</dbReference>
<gene>
    <name evidence="6" type="ORF">LTR09_004232</name>
</gene>
<feature type="region of interest" description="Disordered" evidence="4">
    <location>
        <begin position="22"/>
        <end position="62"/>
    </location>
</feature>
<dbReference type="Gene3D" id="1.25.10.10">
    <property type="entry name" value="Leucine-rich Repeat Variant"/>
    <property type="match status" value="1"/>
</dbReference>
<dbReference type="EMBL" id="JAWDJX010000010">
    <property type="protein sequence ID" value="KAK3055072.1"/>
    <property type="molecule type" value="Genomic_DNA"/>
</dbReference>
<dbReference type="PROSITE" id="PS50303">
    <property type="entry name" value="PUM_HD"/>
    <property type="match status" value="1"/>
</dbReference>
<dbReference type="InterPro" id="IPR001313">
    <property type="entry name" value="Pumilio_RNA-bd_rpt"/>
</dbReference>
<comment type="function">
    <text evidence="2">RNA-binding nucleolar protein required for pre-rRNA processing. Involved in production of 18S rRNA and assembly of small ribosomal subunit.</text>
</comment>
<dbReference type="InterPro" id="IPR016024">
    <property type="entry name" value="ARM-type_fold"/>
</dbReference>
<dbReference type="InterPro" id="IPR011989">
    <property type="entry name" value="ARM-like"/>
</dbReference>
<dbReference type="PANTHER" id="PTHR12537">
    <property type="entry name" value="RNA BINDING PROTEIN PUMILIO-RELATED"/>
    <property type="match status" value="1"/>
</dbReference>
<evidence type="ECO:0000313" key="6">
    <source>
        <dbReference type="EMBL" id="KAK3055072.1"/>
    </source>
</evidence>
<dbReference type="GO" id="GO:0005737">
    <property type="term" value="C:cytoplasm"/>
    <property type="evidence" value="ECO:0007669"/>
    <property type="project" value="TreeGrafter"/>
</dbReference>
<evidence type="ECO:0000256" key="3">
    <source>
        <dbReference type="PROSITE-ProRule" id="PRU00317"/>
    </source>
</evidence>
<dbReference type="PANTHER" id="PTHR12537:SF48">
    <property type="entry name" value="MEIOTIC COILED-COIL PROTEIN 2"/>
    <property type="match status" value="1"/>
</dbReference>
<dbReference type="Pfam" id="PF00806">
    <property type="entry name" value="PUF"/>
    <property type="match status" value="8"/>
</dbReference>
<evidence type="ECO:0000256" key="2">
    <source>
        <dbReference type="ARBA" id="ARBA00024893"/>
    </source>
</evidence>
<dbReference type="Proteomes" id="UP001271007">
    <property type="component" value="Unassembled WGS sequence"/>
</dbReference>
<name>A0AAJ0DJ55_9PEZI</name>
<feature type="repeat" description="Pumilio" evidence="3">
    <location>
        <begin position="337"/>
        <end position="372"/>
    </location>
</feature>
<protein>
    <recommendedName>
        <fullName evidence="5">PUM-HD domain-containing protein</fullName>
    </recommendedName>
</protein>
<dbReference type="GO" id="GO:0003730">
    <property type="term" value="F:mRNA 3'-UTR binding"/>
    <property type="evidence" value="ECO:0007669"/>
    <property type="project" value="TreeGrafter"/>
</dbReference>
<dbReference type="GO" id="GO:0010608">
    <property type="term" value="P:post-transcriptional regulation of gene expression"/>
    <property type="evidence" value="ECO:0007669"/>
    <property type="project" value="TreeGrafter"/>
</dbReference>
<comment type="caution">
    <text evidence="6">The sequence shown here is derived from an EMBL/GenBank/DDBJ whole genome shotgun (WGS) entry which is preliminary data.</text>
</comment>
<sequence length="641" mass="71282">MANQNDSPVNELLARLTQQQQALYRQKEQVDESAHDNSSSSSATDPYANTPPTESVANSDGRPDAAEVLRLQKELECAKERMAQMDLELTQSRITRHTVEEAIGSPFPAAQQLAFNIGGAAANNGQGRASPFRPGNQVQNAPGGKLWIDTGIPSGGDMYTPQHTDPSPVYPRPASAFGGRPGFQQGYTPPITPLSFQQPYVHPNAASQYQQAPIGTRLSPTASDFPHNGQGPWNAAPTQTATYVNTMEPLNYRRLLDRNMSCNWKYIVDKIVCSNDQQASIFLQQKLKVATPEQKFEIVGAIIDQAYPLMVNRFGNFLVQRCFEHGSAEQVIAIAQAIRGNTLNLSMDAFGCHVVQKAFDSVPEEYKAIMVHELLRRIPETVIHRYACHVWQKLFELRWSGSPPQIMKYVNEALRGMWHEVALGETGSLVVQNIFENCLEEDKRPCVNEVLASIDVVAHGQFGNWCIQHLCEHGSIPDRTRATDHVIRFATEYSMDQFASKVVEKCLKIGGTDFLDRYLDVVCEAHPERPRMPLIDISGDQFGNYLVQHVLTNADPQRREMVAAHIRKHMVSLRGSKYGSRVAMLCSNPALATRPGPPTGLTLSRQNSGYGDRFGSDLTRTYSNERQYGCMSRGGFGGPYR</sequence>
<feature type="repeat" description="Pumilio" evidence="3">
    <location>
        <begin position="301"/>
        <end position="336"/>
    </location>
</feature>
<dbReference type="CDD" id="cd07920">
    <property type="entry name" value="Pumilio"/>
    <property type="match status" value="1"/>
</dbReference>
<dbReference type="SUPFAM" id="SSF48371">
    <property type="entry name" value="ARM repeat"/>
    <property type="match status" value="1"/>
</dbReference>
<keyword evidence="7" id="KW-1185">Reference proteome</keyword>
<evidence type="ECO:0000256" key="4">
    <source>
        <dbReference type="SAM" id="MobiDB-lite"/>
    </source>
</evidence>
<dbReference type="PROSITE" id="PS50302">
    <property type="entry name" value="PUM"/>
    <property type="match status" value="3"/>
</dbReference>
<dbReference type="AlphaFoldDB" id="A0AAJ0DJ55"/>
<evidence type="ECO:0000313" key="7">
    <source>
        <dbReference type="Proteomes" id="UP001271007"/>
    </source>
</evidence>
<keyword evidence="1" id="KW-0677">Repeat</keyword>
<accession>A0AAJ0DJ55</accession>
<evidence type="ECO:0000256" key="1">
    <source>
        <dbReference type="ARBA" id="ARBA00022737"/>
    </source>
</evidence>
<feature type="compositionally biased region" description="Basic and acidic residues" evidence="4">
    <location>
        <begin position="25"/>
        <end position="35"/>
    </location>
</feature>
<organism evidence="6 7">
    <name type="scientific">Extremus antarcticus</name>
    <dbReference type="NCBI Taxonomy" id="702011"/>
    <lineage>
        <taxon>Eukaryota</taxon>
        <taxon>Fungi</taxon>
        <taxon>Dikarya</taxon>
        <taxon>Ascomycota</taxon>
        <taxon>Pezizomycotina</taxon>
        <taxon>Dothideomycetes</taxon>
        <taxon>Dothideomycetidae</taxon>
        <taxon>Mycosphaerellales</taxon>
        <taxon>Extremaceae</taxon>
        <taxon>Extremus</taxon>
    </lineage>
</organism>
<dbReference type="InterPro" id="IPR033133">
    <property type="entry name" value="PUM-HD"/>
</dbReference>
<reference evidence="6" key="1">
    <citation type="submission" date="2023-04" db="EMBL/GenBank/DDBJ databases">
        <title>Black Yeasts Isolated from many extreme environments.</title>
        <authorList>
            <person name="Coleine C."/>
            <person name="Stajich J.E."/>
            <person name="Selbmann L."/>
        </authorList>
    </citation>
    <scope>NUCLEOTIDE SEQUENCE</scope>
    <source>
        <strain evidence="6">CCFEE 5312</strain>
    </source>
</reference>
<feature type="domain" description="PUM-HD" evidence="5">
    <location>
        <begin position="238"/>
        <end position="590"/>
    </location>
</feature>
<dbReference type="SMART" id="SM00025">
    <property type="entry name" value="Pumilio"/>
    <property type="match status" value="8"/>
</dbReference>